<protein>
    <submittedName>
        <fullName evidence="2">Uncharacterized protein</fullName>
    </submittedName>
</protein>
<feature type="transmembrane region" description="Helical" evidence="1">
    <location>
        <begin position="20"/>
        <end position="36"/>
    </location>
</feature>
<dbReference type="RefSeq" id="WP_344688028.1">
    <property type="nucleotide sequence ID" value="NZ_BAAAVV010000003.1"/>
</dbReference>
<reference evidence="3" key="1">
    <citation type="journal article" date="2019" name="Int. J. Syst. Evol. Microbiol.">
        <title>The Global Catalogue of Microorganisms (GCM) 10K type strain sequencing project: providing services to taxonomists for standard genome sequencing and annotation.</title>
        <authorList>
            <consortium name="The Broad Institute Genomics Platform"/>
            <consortium name="The Broad Institute Genome Sequencing Center for Infectious Disease"/>
            <person name="Wu L."/>
            <person name="Ma J."/>
        </authorList>
    </citation>
    <scope>NUCLEOTIDE SEQUENCE [LARGE SCALE GENOMIC DNA]</scope>
    <source>
        <strain evidence="3">JCM 15614</strain>
    </source>
</reference>
<comment type="caution">
    <text evidence="2">The sequence shown here is derived from an EMBL/GenBank/DDBJ whole genome shotgun (WGS) entry which is preliminary data.</text>
</comment>
<evidence type="ECO:0000256" key="1">
    <source>
        <dbReference type="SAM" id="Phobius"/>
    </source>
</evidence>
<accession>A0ABP6NZY6</accession>
<evidence type="ECO:0000313" key="2">
    <source>
        <dbReference type="EMBL" id="GAA3163434.1"/>
    </source>
</evidence>
<keyword evidence="1" id="KW-0812">Transmembrane</keyword>
<evidence type="ECO:0000313" key="3">
    <source>
        <dbReference type="Proteomes" id="UP001499924"/>
    </source>
</evidence>
<dbReference type="EMBL" id="BAAAVV010000003">
    <property type="protein sequence ID" value="GAA3163434.1"/>
    <property type="molecule type" value="Genomic_DNA"/>
</dbReference>
<name>A0ABP6NZY6_9ACTN</name>
<dbReference type="Proteomes" id="UP001499924">
    <property type="component" value="Unassembled WGS sequence"/>
</dbReference>
<keyword evidence="3" id="KW-1185">Reference proteome</keyword>
<keyword evidence="1" id="KW-1133">Transmembrane helix</keyword>
<sequence length="72" mass="8355">MSQRQWGDWGRKVKMKHQFMLFMLGCMLVATFALLWGSDEGGARGTTAIFMGALAYLLLAFIGWQFYHYRNK</sequence>
<gene>
    <name evidence="2" type="ORF">GCM10010531_14190</name>
</gene>
<proteinExistence type="predicted"/>
<keyword evidence="1" id="KW-0472">Membrane</keyword>
<organism evidence="2 3">
    <name type="scientific">Blastococcus jejuensis</name>
    <dbReference type="NCBI Taxonomy" id="351224"/>
    <lineage>
        <taxon>Bacteria</taxon>
        <taxon>Bacillati</taxon>
        <taxon>Actinomycetota</taxon>
        <taxon>Actinomycetes</taxon>
        <taxon>Geodermatophilales</taxon>
        <taxon>Geodermatophilaceae</taxon>
        <taxon>Blastococcus</taxon>
    </lineage>
</organism>
<feature type="transmembrane region" description="Helical" evidence="1">
    <location>
        <begin position="48"/>
        <end position="67"/>
    </location>
</feature>